<dbReference type="InterPro" id="IPR051922">
    <property type="entry name" value="Bact_Sporulation_Assoc"/>
</dbReference>
<organism evidence="1 2">
    <name type="scientific">Desulfosporosinus hippei DSM 8344</name>
    <dbReference type="NCBI Taxonomy" id="1121419"/>
    <lineage>
        <taxon>Bacteria</taxon>
        <taxon>Bacillati</taxon>
        <taxon>Bacillota</taxon>
        <taxon>Clostridia</taxon>
        <taxon>Eubacteriales</taxon>
        <taxon>Desulfitobacteriaceae</taxon>
        <taxon>Desulfosporosinus</taxon>
    </lineage>
</organism>
<dbReference type="Gene3D" id="3.40.50.12090">
    <property type="match status" value="2"/>
</dbReference>
<protein>
    <submittedName>
        <fullName evidence="1">Putative cell wall binding repeat 2</fullName>
    </submittedName>
</protein>
<dbReference type="PANTHER" id="PTHR30032">
    <property type="entry name" value="N-ACETYLMURAMOYL-L-ALANINE AMIDASE-RELATED"/>
    <property type="match status" value="1"/>
</dbReference>
<dbReference type="EMBL" id="FNCP01000004">
    <property type="protein sequence ID" value="SDG58463.1"/>
    <property type="molecule type" value="Genomic_DNA"/>
</dbReference>
<name>A0A1G7VFE9_9FIRM</name>
<proteinExistence type="predicted"/>
<accession>A0A1G7VFE9</accession>
<dbReference type="Pfam" id="PF04122">
    <property type="entry name" value="CW_binding_2"/>
    <property type="match status" value="3"/>
</dbReference>
<dbReference type="AlphaFoldDB" id="A0A1G7VFE9"/>
<sequence length="394" mass="41397">MDGEQTAWNNPDAPVTVAIPYTPTAEVLANPEHIAVWYIDGSGSVVTVPNGHYDPDSGTVVFSTSHFSDYAVVYDPVIRLAGVDGVETALAIARAAYPGKVSTAVLATAGNYPDALAGSVLAHRLNAPILLVGDSEAAQKKVLDYLTAELETEGTVYILGSTAVIDQSFADRFRDAGIKQTIRLAGNDCYATSVKIAGQLQVETGTPVVLVSGEKYPDALSVSSIAAQRGYPILLVQKNGIPDVVKEKIEAIKPDKVYIIGLQGAVSEDVEKEAGLLSGLPAEDLIRIGGENCYDTSLAVVQYFLPSLSDNSGSGYPSKVQTVCIATGNNFPDALAGSVYAAQHKAPIILVDVNLPEQVILYLEAGGLSKTAIFGGEYVVGKGIEDQLRKLAGQ</sequence>
<dbReference type="PANTHER" id="PTHR30032:SF8">
    <property type="entry name" value="GERMINATION-SPECIFIC N-ACETYLMURAMOYL-L-ALANINE AMIDASE"/>
    <property type="match status" value="1"/>
</dbReference>
<reference evidence="2" key="1">
    <citation type="submission" date="2016-10" db="EMBL/GenBank/DDBJ databases">
        <authorList>
            <person name="Varghese N."/>
            <person name="Submissions S."/>
        </authorList>
    </citation>
    <scope>NUCLEOTIDE SEQUENCE [LARGE SCALE GENOMIC DNA]</scope>
    <source>
        <strain evidence="2">DSM 8344</strain>
    </source>
</reference>
<gene>
    <name evidence="1" type="ORF">SAMN05443529_104107</name>
</gene>
<keyword evidence="2" id="KW-1185">Reference proteome</keyword>
<dbReference type="STRING" id="1121419.SAMN05443529_104107"/>
<evidence type="ECO:0000313" key="1">
    <source>
        <dbReference type="EMBL" id="SDG58463.1"/>
    </source>
</evidence>
<dbReference type="Proteomes" id="UP000198656">
    <property type="component" value="Unassembled WGS sequence"/>
</dbReference>
<evidence type="ECO:0000313" key="2">
    <source>
        <dbReference type="Proteomes" id="UP000198656"/>
    </source>
</evidence>
<dbReference type="InterPro" id="IPR007253">
    <property type="entry name" value="Cell_wall-bd_2"/>
</dbReference>